<evidence type="ECO:0000256" key="1">
    <source>
        <dbReference type="SAM" id="MobiDB-lite"/>
    </source>
</evidence>
<feature type="chain" id="PRO_5046881619" description="Lipoprotein" evidence="2">
    <location>
        <begin position="22"/>
        <end position="140"/>
    </location>
</feature>
<dbReference type="Proteomes" id="UP001305521">
    <property type="component" value="Chromosome"/>
</dbReference>
<sequence length="140" mass="14964">MPRAAWLLPVLLLAACGAPNSGLPRFDTPTLSPPRPGDPATNPAVVQACRVQVAQELQRQDRGMLLREDESTSRLGAGFGGQPSTNQTDVLARQYLFERRINECIRLNTRTDPSVQPAPAATPAATPAPTPPRRGSRSGS</sequence>
<evidence type="ECO:0008006" key="5">
    <source>
        <dbReference type="Google" id="ProtNLM"/>
    </source>
</evidence>
<organism evidence="3 4">
    <name type="scientific">Sediminicoccus rosea</name>
    <dbReference type="NCBI Taxonomy" id="1225128"/>
    <lineage>
        <taxon>Bacteria</taxon>
        <taxon>Pseudomonadati</taxon>
        <taxon>Pseudomonadota</taxon>
        <taxon>Alphaproteobacteria</taxon>
        <taxon>Acetobacterales</taxon>
        <taxon>Roseomonadaceae</taxon>
        <taxon>Sediminicoccus</taxon>
    </lineage>
</organism>
<dbReference type="PROSITE" id="PS51257">
    <property type="entry name" value="PROKAR_LIPOPROTEIN"/>
    <property type="match status" value="1"/>
</dbReference>
<gene>
    <name evidence="3" type="ORF">R9Z33_14935</name>
</gene>
<reference evidence="3 4" key="1">
    <citation type="submission" date="2023-11" db="EMBL/GenBank/DDBJ databases">
        <title>Arctic aerobic anoxygenic photoheterotroph Sediminicoccus rosea KRV36 adapts its photosynthesis to long days of polar summer.</title>
        <authorList>
            <person name="Tomasch J."/>
            <person name="Kopejtka K."/>
            <person name="Bily T."/>
            <person name="Gardiner A.T."/>
            <person name="Gardian Z."/>
            <person name="Shivaramu S."/>
            <person name="Koblizek M."/>
            <person name="Engelhardt F."/>
            <person name="Kaftan D."/>
        </authorList>
    </citation>
    <scope>NUCLEOTIDE SEQUENCE [LARGE SCALE GENOMIC DNA]</scope>
    <source>
        <strain evidence="3 4">R-30</strain>
    </source>
</reference>
<evidence type="ECO:0000313" key="3">
    <source>
        <dbReference type="EMBL" id="WPB83396.1"/>
    </source>
</evidence>
<keyword evidence="2" id="KW-0732">Signal</keyword>
<feature type="region of interest" description="Disordered" evidence="1">
    <location>
        <begin position="60"/>
        <end position="88"/>
    </location>
</feature>
<feature type="region of interest" description="Disordered" evidence="1">
    <location>
        <begin position="107"/>
        <end position="140"/>
    </location>
</feature>
<protein>
    <recommendedName>
        <fullName evidence="5">Lipoprotein</fullName>
    </recommendedName>
</protein>
<feature type="compositionally biased region" description="Basic and acidic residues" evidence="1">
    <location>
        <begin position="60"/>
        <end position="72"/>
    </location>
</feature>
<keyword evidence="4" id="KW-1185">Reference proteome</keyword>
<proteinExistence type="predicted"/>
<dbReference type="RefSeq" id="WP_318647374.1">
    <property type="nucleotide sequence ID" value="NZ_CP137852.1"/>
</dbReference>
<name>A0ABZ0PCZ6_9PROT</name>
<dbReference type="EMBL" id="CP137852">
    <property type="protein sequence ID" value="WPB83396.1"/>
    <property type="molecule type" value="Genomic_DNA"/>
</dbReference>
<feature type="signal peptide" evidence="2">
    <location>
        <begin position="1"/>
        <end position="21"/>
    </location>
</feature>
<accession>A0ABZ0PCZ6</accession>
<evidence type="ECO:0000256" key="2">
    <source>
        <dbReference type="SAM" id="SignalP"/>
    </source>
</evidence>
<evidence type="ECO:0000313" key="4">
    <source>
        <dbReference type="Proteomes" id="UP001305521"/>
    </source>
</evidence>